<dbReference type="Gene3D" id="1.10.260.40">
    <property type="entry name" value="lambda repressor-like DNA-binding domains"/>
    <property type="match status" value="1"/>
</dbReference>
<dbReference type="AlphaFoldDB" id="A0A2T0WDM5"/>
<dbReference type="EMBL" id="PVTQ01000020">
    <property type="protein sequence ID" value="PRY84813.1"/>
    <property type="molecule type" value="Genomic_DNA"/>
</dbReference>
<dbReference type="InterPro" id="IPR028082">
    <property type="entry name" value="Peripla_BP_I"/>
</dbReference>
<dbReference type="GO" id="GO:0000976">
    <property type="term" value="F:transcription cis-regulatory region binding"/>
    <property type="evidence" value="ECO:0007669"/>
    <property type="project" value="TreeGrafter"/>
</dbReference>
<accession>A0A2T0WDM5</accession>
<proteinExistence type="predicted"/>
<sequence>MTTQRDIARLAKTSLKTVSRVINRDPLVNEATRKRIQDIIDQTGYVPNEAARMMRSQSSDIVGFLSEDVATTSSSIDLVRGAQDVAHAMGKQMMLFNIRRGEASETEALAQLARFRASACILATSFHREVPLPRTDMKTVLLNCYDAAGDTATVLPDDRQLGYDLTTELLRRGYRRPLFLNLAPKLAGARLRAEGFIAAGQAAGLNLADRIRTASAGPDRDHTYFVDDILPAEMTGSEPPDVLICGQDLMALPVYFALVRLGLAVGRDVAVTSFDNLQPLAKLMQPGLTTMDLPYYDMGRIAMQQALSEHDSPIRQLVQGQLVERASLPLRQSA</sequence>
<dbReference type="Gene3D" id="3.40.50.2300">
    <property type="match status" value="2"/>
</dbReference>
<dbReference type="SUPFAM" id="SSF47413">
    <property type="entry name" value="lambda repressor-like DNA-binding domains"/>
    <property type="match status" value="1"/>
</dbReference>
<name>A0A2T0WDM5_9RHOB</name>
<evidence type="ECO:0000259" key="5">
    <source>
        <dbReference type="PROSITE" id="PS50932"/>
    </source>
</evidence>
<dbReference type="PANTHER" id="PTHR30146">
    <property type="entry name" value="LACI-RELATED TRANSCRIPTIONAL REPRESSOR"/>
    <property type="match status" value="1"/>
</dbReference>
<evidence type="ECO:0000256" key="4">
    <source>
        <dbReference type="ARBA" id="ARBA00023163"/>
    </source>
</evidence>
<keyword evidence="3" id="KW-0238">DNA-binding</keyword>
<dbReference type="Proteomes" id="UP000238392">
    <property type="component" value="Unassembled WGS sequence"/>
</dbReference>
<evidence type="ECO:0000256" key="1">
    <source>
        <dbReference type="ARBA" id="ARBA00022491"/>
    </source>
</evidence>
<evidence type="ECO:0000313" key="7">
    <source>
        <dbReference type="Proteomes" id="UP000238392"/>
    </source>
</evidence>
<dbReference type="GO" id="GO:0003700">
    <property type="term" value="F:DNA-binding transcription factor activity"/>
    <property type="evidence" value="ECO:0007669"/>
    <property type="project" value="TreeGrafter"/>
</dbReference>
<dbReference type="CDD" id="cd06288">
    <property type="entry name" value="PBP1_sucrose_transcription_regulator"/>
    <property type="match status" value="1"/>
</dbReference>
<dbReference type="InterPro" id="IPR010982">
    <property type="entry name" value="Lambda_DNA-bd_dom_sf"/>
</dbReference>
<dbReference type="InterPro" id="IPR001761">
    <property type="entry name" value="Peripla_BP/Lac1_sug-bd_dom"/>
</dbReference>
<dbReference type="PROSITE" id="PS50932">
    <property type="entry name" value="HTH_LACI_2"/>
    <property type="match status" value="1"/>
</dbReference>
<comment type="caution">
    <text evidence="6">The sequence shown here is derived from an EMBL/GenBank/DDBJ whole genome shotgun (WGS) entry which is preliminary data.</text>
</comment>
<keyword evidence="1" id="KW-0678">Repressor</keyword>
<dbReference type="Pfam" id="PF00356">
    <property type="entry name" value="LacI"/>
    <property type="match status" value="1"/>
</dbReference>
<dbReference type="PANTHER" id="PTHR30146:SF148">
    <property type="entry name" value="HTH-TYPE TRANSCRIPTIONAL REPRESSOR PURR-RELATED"/>
    <property type="match status" value="1"/>
</dbReference>
<dbReference type="RefSeq" id="WP_106268102.1">
    <property type="nucleotide sequence ID" value="NZ_PVTQ01000020.1"/>
</dbReference>
<evidence type="ECO:0000313" key="6">
    <source>
        <dbReference type="EMBL" id="PRY84813.1"/>
    </source>
</evidence>
<evidence type="ECO:0000256" key="2">
    <source>
        <dbReference type="ARBA" id="ARBA00023015"/>
    </source>
</evidence>
<protein>
    <submittedName>
        <fullName evidence="6">LacI family transcriptional regulator</fullName>
    </submittedName>
</protein>
<dbReference type="CDD" id="cd01392">
    <property type="entry name" value="HTH_LacI"/>
    <property type="match status" value="1"/>
</dbReference>
<dbReference type="SUPFAM" id="SSF53822">
    <property type="entry name" value="Periplasmic binding protein-like I"/>
    <property type="match status" value="1"/>
</dbReference>
<dbReference type="SMART" id="SM00354">
    <property type="entry name" value="HTH_LACI"/>
    <property type="match status" value="1"/>
</dbReference>
<dbReference type="OrthoDB" id="234496at2"/>
<reference evidence="6 7" key="1">
    <citation type="submission" date="2018-03" db="EMBL/GenBank/DDBJ databases">
        <title>Genomic Encyclopedia of Archaeal and Bacterial Type Strains, Phase II (KMG-II): from individual species to whole genera.</title>
        <authorList>
            <person name="Goeker M."/>
        </authorList>
    </citation>
    <scope>NUCLEOTIDE SEQUENCE [LARGE SCALE GENOMIC DNA]</scope>
    <source>
        <strain evidence="6 7">DSM 100212</strain>
    </source>
</reference>
<keyword evidence="2" id="KW-0805">Transcription regulation</keyword>
<evidence type="ECO:0000256" key="3">
    <source>
        <dbReference type="ARBA" id="ARBA00023125"/>
    </source>
</evidence>
<dbReference type="InterPro" id="IPR000843">
    <property type="entry name" value="HTH_LacI"/>
</dbReference>
<keyword evidence="4" id="KW-0804">Transcription</keyword>
<keyword evidence="7" id="KW-1185">Reference proteome</keyword>
<gene>
    <name evidence="6" type="ORF">CLV74_12025</name>
</gene>
<dbReference type="Pfam" id="PF00532">
    <property type="entry name" value="Peripla_BP_1"/>
    <property type="match status" value="1"/>
</dbReference>
<feature type="domain" description="HTH lacI-type" evidence="5">
    <location>
        <begin position="2"/>
        <end position="56"/>
    </location>
</feature>
<organism evidence="6 7">
    <name type="scientific">Donghicola tyrosinivorans</name>
    <dbReference type="NCBI Taxonomy" id="1652492"/>
    <lineage>
        <taxon>Bacteria</taxon>
        <taxon>Pseudomonadati</taxon>
        <taxon>Pseudomonadota</taxon>
        <taxon>Alphaproteobacteria</taxon>
        <taxon>Rhodobacterales</taxon>
        <taxon>Roseobacteraceae</taxon>
        <taxon>Donghicola</taxon>
    </lineage>
</organism>